<dbReference type="EMBL" id="CP056070">
    <property type="protein sequence ID" value="UKK01002.2"/>
    <property type="molecule type" value="Genomic_DNA"/>
</dbReference>
<accession>A0A976MB06</accession>
<name>A0A976MB06_THEOR</name>
<feature type="region of interest" description="Disordered" evidence="1">
    <location>
        <begin position="88"/>
        <end position="113"/>
    </location>
</feature>
<evidence type="ECO:0000256" key="1">
    <source>
        <dbReference type="SAM" id="MobiDB-lite"/>
    </source>
</evidence>
<gene>
    <name evidence="2" type="ORF">MACK_001815</name>
</gene>
<reference evidence="2" key="1">
    <citation type="submission" date="2022-07" db="EMBL/GenBank/DDBJ databases">
        <title>Evaluation of T. orientalis genome assembly methods using nanopore sequencing and analysis of variation between genomes.</title>
        <authorList>
            <person name="Yam J."/>
            <person name="Micallef M.L."/>
            <person name="Liu M."/>
            <person name="Djordjevic S.P."/>
            <person name="Bogema D.R."/>
            <person name="Jenkins C."/>
        </authorList>
    </citation>
    <scope>NUCLEOTIDE SEQUENCE</scope>
    <source>
        <strain evidence="2">Goon Nure</strain>
    </source>
</reference>
<dbReference type="AlphaFoldDB" id="A0A976MB06"/>
<evidence type="ECO:0000313" key="2">
    <source>
        <dbReference type="EMBL" id="UKK01002.2"/>
    </source>
</evidence>
<feature type="compositionally biased region" description="Low complexity" evidence="1">
    <location>
        <begin position="97"/>
        <end position="107"/>
    </location>
</feature>
<evidence type="ECO:0000313" key="3">
    <source>
        <dbReference type="Proteomes" id="UP000244811"/>
    </source>
</evidence>
<dbReference type="Proteomes" id="UP000244811">
    <property type="component" value="Chromosome 3"/>
</dbReference>
<organism evidence="2 3">
    <name type="scientific">Theileria orientalis</name>
    <dbReference type="NCBI Taxonomy" id="68886"/>
    <lineage>
        <taxon>Eukaryota</taxon>
        <taxon>Sar</taxon>
        <taxon>Alveolata</taxon>
        <taxon>Apicomplexa</taxon>
        <taxon>Aconoidasida</taxon>
        <taxon>Piroplasmida</taxon>
        <taxon>Theileriidae</taxon>
        <taxon>Theileria</taxon>
    </lineage>
</organism>
<sequence>MEALNRGPYTRLLPLNNGRYKRIVNPVTPQIILDLQACCNRESLGEELDFSSLSSEPTYFSSAPSLDKNDYIETEQDLNVTVHAKLYTPKVDDENESPPSSVSSMDSEPLEDSEIMAVSESSSIFEPLESTEEHEDMVYDSLYKPKPSVIRQGTEALTEKSAWIKEGLKLKAGADEGIPVLFYTRSREKPALLKLVVDEKMRVIYMKRNKETRFFPIKLIDKIVTSHQIIEDQFSKQIKHDPNVRVNNMVLFNASNFTDCVAIQFAQNSDKIKFIDEVYKIKNLIRKGL</sequence>
<proteinExistence type="predicted"/>
<protein>
    <submittedName>
        <fullName evidence="2">Uncharacterized protein</fullName>
    </submittedName>
</protein>